<keyword evidence="3 8" id="KW-1133">Transmembrane helix</keyword>
<dbReference type="GO" id="GO:0004930">
    <property type="term" value="F:G protein-coupled receptor activity"/>
    <property type="evidence" value="ECO:0007669"/>
    <property type="project" value="UniProtKB-KW"/>
</dbReference>
<evidence type="ECO:0000256" key="5">
    <source>
        <dbReference type="ARBA" id="ARBA00023136"/>
    </source>
</evidence>
<feature type="transmembrane region" description="Helical" evidence="8">
    <location>
        <begin position="137"/>
        <end position="155"/>
    </location>
</feature>
<feature type="transmembrane region" description="Helical" evidence="8">
    <location>
        <begin position="185"/>
        <end position="210"/>
    </location>
</feature>
<dbReference type="OrthoDB" id="10053542at2759"/>
<dbReference type="Gene3D" id="1.20.1070.10">
    <property type="entry name" value="Rhodopsin 7-helix transmembrane proteins"/>
    <property type="match status" value="1"/>
</dbReference>
<name>A0A0L8GI44_OCTBM</name>
<organism evidence="10">
    <name type="scientific">Octopus bimaculoides</name>
    <name type="common">California two-spotted octopus</name>
    <dbReference type="NCBI Taxonomy" id="37653"/>
    <lineage>
        <taxon>Eukaryota</taxon>
        <taxon>Metazoa</taxon>
        <taxon>Spiralia</taxon>
        <taxon>Lophotrochozoa</taxon>
        <taxon>Mollusca</taxon>
        <taxon>Cephalopoda</taxon>
        <taxon>Coleoidea</taxon>
        <taxon>Octopodiformes</taxon>
        <taxon>Octopoda</taxon>
        <taxon>Incirrata</taxon>
        <taxon>Octopodidae</taxon>
        <taxon>Octopus</taxon>
    </lineage>
</organism>
<dbReference type="InterPro" id="IPR017452">
    <property type="entry name" value="GPCR_Rhodpsn_7TM"/>
</dbReference>
<dbReference type="Pfam" id="PF00001">
    <property type="entry name" value="7tm_1"/>
    <property type="match status" value="1"/>
</dbReference>
<dbReference type="AlphaFoldDB" id="A0A0L8GI44"/>
<dbReference type="KEGG" id="obi:106876663"/>
<feature type="domain" description="G-protein coupled receptors family 1 profile" evidence="9">
    <location>
        <begin position="37"/>
        <end position="331"/>
    </location>
</feature>
<keyword evidence="2 8" id="KW-0812">Transmembrane</keyword>
<evidence type="ECO:0000256" key="2">
    <source>
        <dbReference type="ARBA" id="ARBA00022692"/>
    </source>
</evidence>
<evidence type="ECO:0000256" key="8">
    <source>
        <dbReference type="SAM" id="Phobius"/>
    </source>
</evidence>
<accession>A0A0L8GI44</accession>
<dbReference type="CDD" id="cd00637">
    <property type="entry name" value="7tm_classA_rhodopsin-like"/>
    <property type="match status" value="1"/>
</dbReference>
<protein>
    <recommendedName>
        <fullName evidence="9">G-protein coupled receptors family 1 profile domain-containing protein</fullName>
    </recommendedName>
</protein>
<keyword evidence="5 8" id="KW-0472">Membrane</keyword>
<keyword evidence="4" id="KW-0297">G-protein coupled receptor</keyword>
<dbReference type="InterPro" id="IPR000276">
    <property type="entry name" value="GPCR_Rhodpsn"/>
</dbReference>
<sequence>MKQSLEEIIKFVNDEATRTLLPLIITLFFIMVMGVIGNCLVVFIYKFKLPLTPSSLLVVYLGCNQIVDSIICMPMDIFILFHSYNFPDDRLCRFMQSFIFATSTVSGLIIVVIAVDHFKKICRPLKRQFTKQDVNKIICINIAIIFLIVPMHIFVSGVRQVRTFHGNVTGTTCSISDKNSPVFPLAYFIFLLLVFSMLVTVFIVIYTMTIQKLRKYNKQRELLLIGRLSRETWLNSVRPSTTEGISESDKQNSTTSQEQCYKRYYDVTHITLNMLCITLSWCFSFLPHFVLTFITAEIIFERQFMHKSRDSLVNLTLNSYYINNITIPILYIIFNRSFRQEVMKFFKKICFVQQM</sequence>
<dbReference type="PANTHER" id="PTHR24243:SF208">
    <property type="entry name" value="PYROKININ-1 RECEPTOR"/>
    <property type="match status" value="1"/>
</dbReference>
<reference evidence="10" key="1">
    <citation type="submission" date="2015-07" db="EMBL/GenBank/DDBJ databases">
        <title>MeaNS - Measles Nucleotide Surveillance Program.</title>
        <authorList>
            <person name="Tran T."/>
            <person name="Druce J."/>
        </authorList>
    </citation>
    <scope>NUCLEOTIDE SEQUENCE</scope>
    <source>
        <strain evidence="10">UCB-OBI-ISO-001</strain>
        <tissue evidence="10">Gonad</tissue>
    </source>
</reference>
<dbReference type="PRINTS" id="PR00237">
    <property type="entry name" value="GPCRRHODOPSN"/>
</dbReference>
<feature type="transmembrane region" description="Helical" evidence="8">
    <location>
        <begin position="57"/>
        <end position="82"/>
    </location>
</feature>
<evidence type="ECO:0000256" key="3">
    <source>
        <dbReference type="ARBA" id="ARBA00022989"/>
    </source>
</evidence>
<evidence type="ECO:0000256" key="6">
    <source>
        <dbReference type="ARBA" id="ARBA00023170"/>
    </source>
</evidence>
<dbReference type="GO" id="GO:0016020">
    <property type="term" value="C:membrane"/>
    <property type="evidence" value="ECO:0007669"/>
    <property type="project" value="UniProtKB-SubCell"/>
</dbReference>
<comment type="subcellular location">
    <subcellularLocation>
        <location evidence="1">Membrane</location>
        <topology evidence="1">Multi-pass membrane protein</topology>
    </subcellularLocation>
</comment>
<feature type="transmembrane region" description="Helical" evidence="8">
    <location>
        <begin position="320"/>
        <end position="338"/>
    </location>
</feature>
<feature type="transmembrane region" description="Helical" evidence="8">
    <location>
        <begin position="272"/>
        <end position="300"/>
    </location>
</feature>
<dbReference type="PANTHER" id="PTHR24243">
    <property type="entry name" value="G-PROTEIN COUPLED RECEPTOR"/>
    <property type="match status" value="1"/>
</dbReference>
<keyword evidence="6" id="KW-0675">Receptor</keyword>
<feature type="transmembrane region" description="Helical" evidence="8">
    <location>
        <begin position="20"/>
        <end position="45"/>
    </location>
</feature>
<dbReference type="PROSITE" id="PS50262">
    <property type="entry name" value="G_PROTEIN_RECEP_F1_2"/>
    <property type="match status" value="1"/>
</dbReference>
<evidence type="ECO:0000259" key="9">
    <source>
        <dbReference type="PROSITE" id="PS50262"/>
    </source>
</evidence>
<proteinExistence type="predicted"/>
<evidence type="ECO:0000256" key="1">
    <source>
        <dbReference type="ARBA" id="ARBA00004141"/>
    </source>
</evidence>
<dbReference type="SUPFAM" id="SSF81321">
    <property type="entry name" value="Family A G protein-coupled receptor-like"/>
    <property type="match status" value="1"/>
</dbReference>
<dbReference type="OMA" id="CINIAII"/>
<feature type="transmembrane region" description="Helical" evidence="8">
    <location>
        <begin position="94"/>
        <end position="116"/>
    </location>
</feature>
<evidence type="ECO:0000313" key="10">
    <source>
        <dbReference type="EMBL" id="KOF76667.1"/>
    </source>
</evidence>
<gene>
    <name evidence="10" type="ORF">OCBIM_22033043mg</name>
</gene>
<keyword evidence="7" id="KW-0807">Transducer</keyword>
<evidence type="ECO:0000256" key="7">
    <source>
        <dbReference type="ARBA" id="ARBA00023224"/>
    </source>
</evidence>
<dbReference type="EMBL" id="KQ421721">
    <property type="protein sequence ID" value="KOF76667.1"/>
    <property type="molecule type" value="Genomic_DNA"/>
</dbReference>
<evidence type="ECO:0000256" key="4">
    <source>
        <dbReference type="ARBA" id="ARBA00023040"/>
    </source>
</evidence>